<dbReference type="Proteomes" id="UP000664169">
    <property type="component" value="Unassembled WGS sequence"/>
</dbReference>
<dbReference type="Gene3D" id="4.10.280.10">
    <property type="entry name" value="Helix-loop-helix DNA-binding domain"/>
    <property type="match status" value="1"/>
</dbReference>
<dbReference type="GO" id="GO:0046983">
    <property type="term" value="F:protein dimerization activity"/>
    <property type="evidence" value="ECO:0007669"/>
    <property type="project" value="InterPro"/>
</dbReference>
<feature type="compositionally biased region" description="Polar residues" evidence="1">
    <location>
        <begin position="279"/>
        <end position="298"/>
    </location>
</feature>
<dbReference type="SUPFAM" id="SSF47459">
    <property type="entry name" value="HLH, helix-loop-helix DNA-binding domain"/>
    <property type="match status" value="1"/>
</dbReference>
<feature type="region of interest" description="Disordered" evidence="1">
    <location>
        <begin position="564"/>
        <end position="595"/>
    </location>
</feature>
<dbReference type="PROSITE" id="PS50888">
    <property type="entry name" value="BHLH"/>
    <property type="match status" value="1"/>
</dbReference>
<proteinExistence type="predicted"/>
<dbReference type="AlphaFoldDB" id="A0A8H3F2Z1"/>
<gene>
    <name evidence="3" type="ORF">GOMPHAMPRED_001191</name>
</gene>
<dbReference type="CDD" id="cd11392">
    <property type="entry name" value="bHLH_ScPHO4_like"/>
    <property type="match status" value="1"/>
</dbReference>
<dbReference type="EMBL" id="CAJPDQ010000012">
    <property type="protein sequence ID" value="CAF9917236.1"/>
    <property type="molecule type" value="Genomic_DNA"/>
</dbReference>
<accession>A0A8H3F2Z1</accession>
<evidence type="ECO:0000256" key="1">
    <source>
        <dbReference type="SAM" id="MobiDB-lite"/>
    </source>
</evidence>
<comment type="caution">
    <text evidence="3">The sequence shown here is derived from an EMBL/GenBank/DDBJ whole genome shotgun (WGS) entry which is preliminary data.</text>
</comment>
<dbReference type="InterPro" id="IPR036638">
    <property type="entry name" value="HLH_DNA-bd_sf"/>
</dbReference>
<dbReference type="Pfam" id="PF00010">
    <property type="entry name" value="HLH"/>
    <property type="match status" value="1"/>
</dbReference>
<evidence type="ECO:0000313" key="3">
    <source>
        <dbReference type="EMBL" id="CAF9917236.1"/>
    </source>
</evidence>
<feature type="domain" description="BHLH" evidence="2">
    <location>
        <begin position="480"/>
        <end position="541"/>
    </location>
</feature>
<evidence type="ECO:0000313" key="4">
    <source>
        <dbReference type="Proteomes" id="UP000664169"/>
    </source>
</evidence>
<feature type="region of interest" description="Disordered" evidence="1">
    <location>
        <begin position="207"/>
        <end position="337"/>
    </location>
</feature>
<protein>
    <recommendedName>
        <fullName evidence="2">BHLH domain-containing protein</fullName>
    </recommendedName>
</protein>
<dbReference type="OrthoDB" id="5344169at2759"/>
<sequence length="595" mass="63406">MQSDPSSAWPTAVATAGDDLANFFEFNDIDLDFQAFDDQTPAHTSQDISAQNGVKQGYDTTEYYDQTRHASIPKTGSTGDLRGRMTGLQMRTNNHQVRHGYPQPIQYQSRIPPTPSSSELHGSHPQLLVDSQQAAMYEAHMRKQQEQMAFTPLGTPAVTPMDTNFQIRDFTVPGEYFSPLASPALHAQSRQSDGGMYYPFQVSDASETTSPVDISFDPTLKPTSAPRKQQKKRSPASTSKPSPRTVKQSPAMKAQRKKGSSTVIPAKEVHDVLAVSRPGTASGSQSLGLPPTNMSSESPEPLLDMMPPPAIPSTNRSPFIPPESQSAPARSNAPATPTSLLKIQNAGPMQDLNLGAAALDTEDVTMTDAPTPTIGAMQPISFTSSSAMSPPSSAATPKLKGKPEFKAPLKSKKRNSSSQASPALRPKISPSIKPLLPEGILNAETSALLLASKSNYQNILDGTHLPGVTYPEALSENLTSKRTSHKIAEQGRRNRINTALQEIAALLPQSNNGNTEGAIGAAQSSSKASTVEQAIDYIKLLQAEITDTRAKLALSESKLKEVEAASASGSSAVVTPNGAHSDTGDLTGGRTEETN</sequence>
<keyword evidence="4" id="KW-1185">Reference proteome</keyword>
<dbReference type="InterPro" id="IPR011598">
    <property type="entry name" value="bHLH_dom"/>
</dbReference>
<feature type="compositionally biased region" description="Low complexity" evidence="1">
    <location>
        <begin position="381"/>
        <end position="397"/>
    </location>
</feature>
<dbReference type="SMART" id="SM00353">
    <property type="entry name" value="HLH"/>
    <property type="match status" value="1"/>
</dbReference>
<organism evidence="3 4">
    <name type="scientific">Gomphillus americanus</name>
    <dbReference type="NCBI Taxonomy" id="1940652"/>
    <lineage>
        <taxon>Eukaryota</taxon>
        <taxon>Fungi</taxon>
        <taxon>Dikarya</taxon>
        <taxon>Ascomycota</taxon>
        <taxon>Pezizomycotina</taxon>
        <taxon>Lecanoromycetes</taxon>
        <taxon>OSLEUM clade</taxon>
        <taxon>Ostropomycetidae</taxon>
        <taxon>Ostropales</taxon>
        <taxon>Graphidaceae</taxon>
        <taxon>Gomphilloideae</taxon>
        <taxon>Gomphillus</taxon>
    </lineage>
</organism>
<evidence type="ECO:0000259" key="2">
    <source>
        <dbReference type="PROSITE" id="PS50888"/>
    </source>
</evidence>
<feature type="compositionally biased region" description="Polar residues" evidence="1">
    <location>
        <begin position="312"/>
        <end position="337"/>
    </location>
</feature>
<feature type="compositionally biased region" description="Polar residues" evidence="1">
    <location>
        <begin position="235"/>
        <end position="248"/>
    </location>
</feature>
<name>A0A8H3F2Z1_9LECA</name>
<reference evidence="3" key="1">
    <citation type="submission" date="2021-03" db="EMBL/GenBank/DDBJ databases">
        <authorList>
            <person name="Tagirdzhanova G."/>
        </authorList>
    </citation>
    <scope>NUCLEOTIDE SEQUENCE</scope>
</reference>
<feature type="region of interest" description="Disordered" evidence="1">
    <location>
        <begin position="366"/>
        <end position="432"/>
    </location>
</feature>